<gene>
    <name evidence="3" type="ORF">ANCCAN_00154</name>
</gene>
<evidence type="ECO:0000313" key="3">
    <source>
        <dbReference type="EMBL" id="RCN53660.1"/>
    </source>
</evidence>
<evidence type="ECO:0000313" key="4">
    <source>
        <dbReference type="Proteomes" id="UP000252519"/>
    </source>
</evidence>
<keyword evidence="2" id="KW-0472">Membrane</keyword>
<protein>
    <submittedName>
        <fullName evidence="3">Uncharacterized protein</fullName>
    </submittedName>
</protein>
<dbReference type="Proteomes" id="UP000252519">
    <property type="component" value="Unassembled WGS sequence"/>
</dbReference>
<dbReference type="EMBL" id="JOJR01000001">
    <property type="protein sequence ID" value="RCN53660.1"/>
    <property type="molecule type" value="Genomic_DNA"/>
</dbReference>
<accession>A0A368HE16</accession>
<proteinExistence type="predicted"/>
<keyword evidence="2" id="KW-0812">Transmembrane</keyword>
<comment type="caution">
    <text evidence="3">The sequence shown here is derived from an EMBL/GenBank/DDBJ whole genome shotgun (WGS) entry which is preliminary data.</text>
</comment>
<name>A0A368HE16_ANCCA</name>
<keyword evidence="2" id="KW-1133">Transmembrane helix</keyword>
<organism evidence="3 4">
    <name type="scientific">Ancylostoma caninum</name>
    <name type="common">Dog hookworm</name>
    <dbReference type="NCBI Taxonomy" id="29170"/>
    <lineage>
        <taxon>Eukaryota</taxon>
        <taxon>Metazoa</taxon>
        <taxon>Ecdysozoa</taxon>
        <taxon>Nematoda</taxon>
        <taxon>Chromadorea</taxon>
        <taxon>Rhabditida</taxon>
        <taxon>Rhabditina</taxon>
        <taxon>Rhabditomorpha</taxon>
        <taxon>Strongyloidea</taxon>
        <taxon>Ancylostomatidae</taxon>
        <taxon>Ancylostomatinae</taxon>
        <taxon>Ancylostoma</taxon>
    </lineage>
</organism>
<evidence type="ECO:0000256" key="2">
    <source>
        <dbReference type="SAM" id="Phobius"/>
    </source>
</evidence>
<sequence length="62" mass="6892">MEKQEGSPSQATGIIFPTSQRSTVEDPSSQSRKCSSVPVYFFLKKIVLCYFIVTIITIFTGV</sequence>
<feature type="transmembrane region" description="Helical" evidence="2">
    <location>
        <begin position="39"/>
        <end position="59"/>
    </location>
</feature>
<feature type="region of interest" description="Disordered" evidence="1">
    <location>
        <begin position="1"/>
        <end position="32"/>
    </location>
</feature>
<dbReference type="AlphaFoldDB" id="A0A368HE16"/>
<reference evidence="3 4" key="1">
    <citation type="submission" date="2014-10" db="EMBL/GenBank/DDBJ databases">
        <title>Draft genome of the hookworm Ancylostoma caninum.</title>
        <authorList>
            <person name="Mitreva M."/>
        </authorList>
    </citation>
    <scope>NUCLEOTIDE SEQUENCE [LARGE SCALE GENOMIC DNA]</scope>
    <source>
        <strain evidence="3 4">Baltimore</strain>
    </source>
</reference>
<evidence type="ECO:0000256" key="1">
    <source>
        <dbReference type="SAM" id="MobiDB-lite"/>
    </source>
</evidence>
<keyword evidence="4" id="KW-1185">Reference proteome</keyword>